<gene>
    <name evidence="1" type="ORF">SSE37_13528</name>
</gene>
<dbReference type="CDD" id="cd02980">
    <property type="entry name" value="TRX_Fd_family"/>
    <property type="match status" value="1"/>
</dbReference>
<evidence type="ECO:0008006" key="3">
    <source>
        <dbReference type="Google" id="ProtNLM"/>
    </source>
</evidence>
<dbReference type="Proteomes" id="UP000005713">
    <property type="component" value="Unassembled WGS sequence"/>
</dbReference>
<dbReference type="SUPFAM" id="SSF52833">
    <property type="entry name" value="Thioredoxin-like"/>
    <property type="match status" value="1"/>
</dbReference>
<dbReference type="eggNOG" id="COG3411">
    <property type="taxonomic scope" value="Bacteria"/>
</dbReference>
<evidence type="ECO:0000313" key="1">
    <source>
        <dbReference type="EMBL" id="EBA07610.1"/>
    </source>
</evidence>
<dbReference type="Gene3D" id="3.40.30.10">
    <property type="entry name" value="Glutaredoxin"/>
    <property type="match status" value="1"/>
</dbReference>
<sequence length="251" mass="27195">MEWVLFACSSANLSAGGFHRLEAICAAATERPHMLIRLEDMGRSLFEALDEMRRGGARAIRLQPIGLPFPESLLAWLPGVLADWSLRPVNAAIGVTLGPEPSRMDAGPTEMLRDLLAAPSTSVENVKPALGKPGWDTPPDFDFHLLVCTGPRCQMRDAASLSHVLKAECAEAGIAKRCLTTTTGCIFPCNKGPVVAVYPLGDWFHVPDRAAARRLVREVLCAGRGLPDLHIHTARLSQPSQHTTPHRSTIS</sequence>
<accession>A3K509</accession>
<keyword evidence="2" id="KW-1185">Reference proteome</keyword>
<dbReference type="InterPro" id="IPR036249">
    <property type="entry name" value="Thioredoxin-like_sf"/>
</dbReference>
<dbReference type="EMBL" id="AAYA01000008">
    <property type="protein sequence ID" value="EBA07610.1"/>
    <property type="molecule type" value="Genomic_DNA"/>
</dbReference>
<protein>
    <recommendedName>
        <fullName evidence="3">(2Fe-2S) ferredoxin domain-containing protein</fullName>
    </recommendedName>
</protein>
<name>A3K509_SAGS3</name>
<dbReference type="AlphaFoldDB" id="A3K509"/>
<comment type="caution">
    <text evidence="1">The sequence shown here is derived from an EMBL/GenBank/DDBJ whole genome shotgun (WGS) entry which is preliminary data.</text>
</comment>
<reference evidence="1 2" key="1">
    <citation type="submission" date="2006-06" db="EMBL/GenBank/DDBJ databases">
        <authorList>
            <person name="Moran M.A."/>
            <person name="Ferriera S."/>
            <person name="Johnson J."/>
            <person name="Kravitz S."/>
            <person name="Beeson K."/>
            <person name="Sutton G."/>
            <person name="Rogers Y.-H."/>
            <person name="Friedman R."/>
            <person name="Frazier M."/>
            <person name="Venter J.C."/>
        </authorList>
    </citation>
    <scope>NUCLEOTIDE SEQUENCE [LARGE SCALE GENOMIC DNA]</scope>
    <source>
        <strain evidence="1 2">E-37</strain>
    </source>
</reference>
<evidence type="ECO:0000313" key="2">
    <source>
        <dbReference type="Proteomes" id="UP000005713"/>
    </source>
</evidence>
<organism evidence="1 2">
    <name type="scientific">Sagittula stellata (strain ATCC 700073 / DSM 11524 / E-37)</name>
    <dbReference type="NCBI Taxonomy" id="388399"/>
    <lineage>
        <taxon>Bacteria</taxon>
        <taxon>Pseudomonadati</taxon>
        <taxon>Pseudomonadota</taxon>
        <taxon>Alphaproteobacteria</taxon>
        <taxon>Rhodobacterales</taxon>
        <taxon>Roseobacteraceae</taxon>
        <taxon>Sagittula</taxon>
    </lineage>
</organism>
<proteinExistence type="predicted"/>